<evidence type="ECO:0000313" key="1">
    <source>
        <dbReference type="EMBL" id="MBJ7602147.1"/>
    </source>
</evidence>
<reference evidence="1 2" key="1">
    <citation type="submission" date="2020-10" db="EMBL/GenBank/DDBJ databases">
        <title>Ca. Dormibacterota MAGs.</title>
        <authorList>
            <person name="Montgomery K."/>
        </authorList>
    </citation>
    <scope>NUCLEOTIDE SEQUENCE [LARGE SCALE GENOMIC DNA]</scope>
    <source>
        <strain evidence="1">SC8811_S16_3</strain>
    </source>
</reference>
<organism evidence="1 2">
    <name type="scientific">Candidatus Dormiibacter inghamiae</name>
    <dbReference type="NCBI Taxonomy" id="3127013"/>
    <lineage>
        <taxon>Bacteria</taxon>
        <taxon>Bacillati</taxon>
        <taxon>Candidatus Dormiibacterota</taxon>
        <taxon>Candidatus Dormibacteria</taxon>
        <taxon>Candidatus Dormibacterales</taxon>
        <taxon>Candidatus Dormibacteraceae</taxon>
        <taxon>Candidatus Dormiibacter</taxon>
    </lineage>
</organism>
<name>A0A934KEG4_9BACT</name>
<dbReference type="Proteomes" id="UP000620075">
    <property type="component" value="Unassembled WGS sequence"/>
</dbReference>
<dbReference type="EMBL" id="JAEKNQ010000014">
    <property type="protein sequence ID" value="MBJ7602147.1"/>
    <property type="molecule type" value="Genomic_DNA"/>
</dbReference>
<dbReference type="AlphaFoldDB" id="A0A934KEG4"/>
<proteinExistence type="predicted"/>
<evidence type="ECO:0000313" key="2">
    <source>
        <dbReference type="Proteomes" id="UP000620075"/>
    </source>
</evidence>
<comment type="caution">
    <text evidence="1">The sequence shown here is derived from an EMBL/GenBank/DDBJ whole genome shotgun (WGS) entry which is preliminary data.</text>
</comment>
<accession>A0A934KEG4</accession>
<dbReference type="RefSeq" id="WP_338176545.1">
    <property type="nucleotide sequence ID" value="NZ_JAEKNQ010000014.1"/>
</dbReference>
<protein>
    <submittedName>
        <fullName evidence="1">Uncharacterized protein</fullName>
    </submittedName>
</protein>
<sequence length="61" mass="7437">MPFSGMSRYVKEEGMRKRLKKKLKSCGLCKPHKTGQALRWTDREEARLREFERDRQRALRR</sequence>
<gene>
    <name evidence="1" type="ORF">JF888_02970</name>
</gene>